<feature type="domain" description="Glycosyltransferase 2-like" evidence="5">
    <location>
        <begin position="2"/>
        <end position="133"/>
    </location>
</feature>
<dbReference type="Proteomes" id="UP000185469">
    <property type="component" value="Chromosome"/>
</dbReference>
<comment type="similarity">
    <text evidence="2">Belongs to the glycosyltransferase 2 family.</text>
</comment>
<dbReference type="SUPFAM" id="SSF53448">
    <property type="entry name" value="Nucleotide-diphospho-sugar transferases"/>
    <property type="match status" value="1"/>
</dbReference>
<organism evidence="6 7">
    <name type="scientific">Corynebacterium sphenisci DSM 44792</name>
    <dbReference type="NCBI Taxonomy" id="1437874"/>
    <lineage>
        <taxon>Bacteria</taxon>
        <taxon>Bacillati</taxon>
        <taxon>Actinomycetota</taxon>
        <taxon>Actinomycetes</taxon>
        <taxon>Mycobacteriales</taxon>
        <taxon>Corynebacteriaceae</taxon>
        <taxon>Corynebacterium</taxon>
    </lineage>
</organism>
<dbReference type="EMBL" id="CP009248">
    <property type="protein sequence ID" value="APT89810.1"/>
    <property type="molecule type" value="Genomic_DNA"/>
</dbReference>
<comment type="pathway">
    <text evidence="1">Cell wall biogenesis; cell wall polysaccharide biosynthesis.</text>
</comment>
<keyword evidence="3" id="KW-0328">Glycosyltransferase</keyword>
<dbReference type="KEGG" id="csph:CSPHI_00410"/>
<gene>
    <name evidence="6" type="ORF">CSPHI_00410</name>
</gene>
<dbReference type="InterPro" id="IPR029044">
    <property type="entry name" value="Nucleotide-diphossugar_trans"/>
</dbReference>
<dbReference type="PANTHER" id="PTHR43179:SF12">
    <property type="entry name" value="GALACTOFURANOSYLTRANSFERASE GLFT2"/>
    <property type="match status" value="1"/>
</dbReference>
<dbReference type="Gene3D" id="3.90.550.10">
    <property type="entry name" value="Spore Coat Polysaccharide Biosynthesis Protein SpsA, Chain A"/>
    <property type="match status" value="1"/>
</dbReference>
<keyword evidence="4" id="KW-0808">Transferase</keyword>
<name>A0A1L7CVI1_9CORY</name>
<dbReference type="Pfam" id="PF00535">
    <property type="entry name" value="Glycos_transf_2"/>
    <property type="match status" value="1"/>
</dbReference>
<dbReference type="AlphaFoldDB" id="A0A1L7CVI1"/>
<evidence type="ECO:0000256" key="2">
    <source>
        <dbReference type="ARBA" id="ARBA00006739"/>
    </source>
</evidence>
<evidence type="ECO:0000313" key="7">
    <source>
        <dbReference type="Proteomes" id="UP000185469"/>
    </source>
</evidence>
<dbReference type="InterPro" id="IPR001173">
    <property type="entry name" value="Glyco_trans_2-like"/>
</dbReference>
<reference evidence="6 7" key="1">
    <citation type="submission" date="2014-08" db="EMBL/GenBank/DDBJ databases">
        <title>Complete genome sequence of Corynebacterium sphenisci CECT 5990(T) (=DSM 44792(T)), isolated from healthy wild penguins.</title>
        <authorList>
            <person name="Ruckert C."/>
            <person name="Albersmeier A."/>
            <person name="Winkler A."/>
            <person name="Kalinowski J."/>
        </authorList>
    </citation>
    <scope>NUCLEOTIDE SEQUENCE [LARGE SCALE GENOMIC DNA]</scope>
    <source>
        <strain evidence="6 7">DSM 44792</strain>
    </source>
</reference>
<keyword evidence="7" id="KW-1185">Reference proteome</keyword>
<evidence type="ECO:0000259" key="5">
    <source>
        <dbReference type="Pfam" id="PF00535"/>
    </source>
</evidence>
<accession>A0A1L7CVI1</accession>
<evidence type="ECO:0000313" key="6">
    <source>
        <dbReference type="EMBL" id="APT89810.1"/>
    </source>
</evidence>
<sequence length="341" mass="37742">MVVTHDRLDSLAASLEAVVGQSRPPRWLLVVDNAHDARVRALVESLDGESGVAAHYLGSRTNLGGAGGFAHGMLHALALGADWVWCADDDGRPEGPEVLAELLDCAARHELAAVSPLVLNIADATKLAFPLRRGLAWRRTRDELVAGGADPRLPAVDDDSGRRWYVNFASAEAATGRPAPAGVDPVDRDRDLLPGIASLFNGALLSAGALARVGVPDYRLFIRGDEVEFHRRLARSGLRFGTCLTTAYLHPSGTGEFLPILGGRMHAQYPADEAKRYFTYRNRGYLMSRPGMRRLLPQEYARFAWFFLVVRRDPAGFVRWWALQRRGRRERFAPFRPRGRR</sequence>
<dbReference type="GO" id="GO:0016757">
    <property type="term" value="F:glycosyltransferase activity"/>
    <property type="evidence" value="ECO:0007669"/>
    <property type="project" value="UniProtKB-KW"/>
</dbReference>
<evidence type="ECO:0000256" key="3">
    <source>
        <dbReference type="ARBA" id="ARBA00022676"/>
    </source>
</evidence>
<protein>
    <recommendedName>
        <fullName evidence="5">Glycosyltransferase 2-like domain-containing protein</fullName>
    </recommendedName>
</protein>
<dbReference type="STRING" id="1437874.CSPHI_00410"/>
<evidence type="ECO:0000256" key="1">
    <source>
        <dbReference type="ARBA" id="ARBA00004776"/>
    </source>
</evidence>
<evidence type="ECO:0000256" key="4">
    <source>
        <dbReference type="ARBA" id="ARBA00022679"/>
    </source>
</evidence>
<proteinExistence type="inferred from homology"/>
<dbReference type="PANTHER" id="PTHR43179">
    <property type="entry name" value="RHAMNOSYLTRANSFERASE WBBL"/>
    <property type="match status" value="1"/>
</dbReference>